<evidence type="ECO:0000256" key="1">
    <source>
        <dbReference type="SAM" id="Coils"/>
    </source>
</evidence>
<sequence>MSFRLLVTAGWLLVIGTAFALGYLLAGHDAQRAMARIQALQTERDTLSEALAEMRDAQVRLERTHMIDQEARRAVQAQLVELQGERLRLARQVAYLGSLIREGDRGAVEIRAFALTAMDAPGAYRYRIILSQLVPEFGRSVGEASVHVVLERDSQLQTLALSDLPGSSLGRHELAFDHFQRLEGVIQLPADATPRQVVVDIEPGSDNLLATSESFVWRTGDAAVDLLRADEADIPSDDP</sequence>
<name>A0A5M8FL41_9GAMM</name>
<evidence type="ECO:0000313" key="3">
    <source>
        <dbReference type="Proteomes" id="UP000322981"/>
    </source>
</evidence>
<dbReference type="EMBL" id="VWXX01000012">
    <property type="protein sequence ID" value="KAA6185204.1"/>
    <property type="molecule type" value="Genomic_DNA"/>
</dbReference>
<evidence type="ECO:0000313" key="2">
    <source>
        <dbReference type="EMBL" id="KAA6185204.1"/>
    </source>
</evidence>
<dbReference type="Proteomes" id="UP000322981">
    <property type="component" value="Unassembled WGS sequence"/>
</dbReference>
<gene>
    <name evidence="2" type="ORF">F2Q65_09865</name>
</gene>
<comment type="caution">
    <text evidence="2">The sequence shown here is derived from an EMBL/GenBank/DDBJ whole genome shotgun (WGS) entry which is preliminary data.</text>
</comment>
<dbReference type="InterPro" id="IPR046703">
    <property type="entry name" value="DUF6776"/>
</dbReference>
<dbReference type="RefSeq" id="WP_150092903.1">
    <property type="nucleotide sequence ID" value="NZ_JBFUOH010000059.1"/>
</dbReference>
<keyword evidence="3" id="KW-1185">Reference proteome</keyword>
<keyword evidence="1" id="KW-0175">Coiled coil</keyword>
<protein>
    <submittedName>
        <fullName evidence="2">Uncharacterized protein</fullName>
    </submittedName>
</protein>
<dbReference type="Pfam" id="PF20567">
    <property type="entry name" value="DUF6776"/>
    <property type="match status" value="1"/>
</dbReference>
<proteinExistence type="predicted"/>
<organism evidence="2 3">
    <name type="scientific">Thiohalocapsa marina</name>
    <dbReference type="NCBI Taxonomy" id="424902"/>
    <lineage>
        <taxon>Bacteria</taxon>
        <taxon>Pseudomonadati</taxon>
        <taxon>Pseudomonadota</taxon>
        <taxon>Gammaproteobacteria</taxon>
        <taxon>Chromatiales</taxon>
        <taxon>Chromatiaceae</taxon>
        <taxon>Thiohalocapsa</taxon>
    </lineage>
</organism>
<feature type="coiled-coil region" evidence="1">
    <location>
        <begin position="30"/>
        <end position="92"/>
    </location>
</feature>
<dbReference type="AlphaFoldDB" id="A0A5M8FL41"/>
<accession>A0A5M8FL41</accession>
<reference evidence="2 3" key="1">
    <citation type="submission" date="2019-09" db="EMBL/GenBank/DDBJ databases">
        <title>Whole-genome sequence of the purple sulfur bacterium Thiohalocapsa marina DSM 19078.</title>
        <authorList>
            <person name="Kyndt J.A."/>
            <person name="Meyer T.E."/>
        </authorList>
    </citation>
    <scope>NUCLEOTIDE SEQUENCE [LARGE SCALE GENOMIC DNA]</scope>
    <source>
        <strain evidence="2 3">DSM 19078</strain>
    </source>
</reference>
<dbReference type="OrthoDB" id="5764713at2"/>